<dbReference type="InterPro" id="IPR025241">
    <property type="entry name" value="DUF4190"/>
</dbReference>
<dbReference type="Proteomes" id="UP001597023">
    <property type="component" value="Unassembled WGS sequence"/>
</dbReference>
<evidence type="ECO:0000313" key="6">
    <source>
        <dbReference type="Proteomes" id="UP001597023"/>
    </source>
</evidence>
<comment type="caution">
    <text evidence="5">The sequence shown here is derived from an EMBL/GenBank/DDBJ whole genome shotgun (WGS) entry which is preliminary data.</text>
</comment>
<reference evidence="6" key="1">
    <citation type="journal article" date="2019" name="Int. J. Syst. Evol. Microbiol.">
        <title>The Global Catalogue of Microorganisms (GCM) 10K type strain sequencing project: providing services to taxonomists for standard genome sequencing and annotation.</title>
        <authorList>
            <consortium name="The Broad Institute Genomics Platform"/>
            <consortium name="The Broad Institute Genome Sequencing Center for Infectious Disease"/>
            <person name="Wu L."/>
            <person name="Ma J."/>
        </authorList>
    </citation>
    <scope>NUCLEOTIDE SEQUENCE [LARGE SCALE GENOMIC DNA]</scope>
    <source>
        <strain evidence="6">CGMCC 4.7400</strain>
    </source>
</reference>
<accession>A0ABW2WH39</accession>
<feature type="transmembrane region" description="Helical" evidence="2">
    <location>
        <begin position="90"/>
        <end position="109"/>
    </location>
</feature>
<evidence type="ECO:0000259" key="3">
    <source>
        <dbReference type="Pfam" id="PF13828"/>
    </source>
</evidence>
<dbReference type="Pfam" id="PF13828">
    <property type="entry name" value="DUF4190"/>
    <property type="match status" value="1"/>
</dbReference>
<evidence type="ECO:0000256" key="2">
    <source>
        <dbReference type="SAM" id="Phobius"/>
    </source>
</evidence>
<keyword evidence="2" id="KW-0812">Transmembrane</keyword>
<dbReference type="RefSeq" id="WP_381612109.1">
    <property type="nucleotide sequence ID" value="NZ_JBHTEB010000001.1"/>
</dbReference>
<evidence type="ECO:0000313" key="5">
    <source>
        <dbReference type="EMBL" id="MFD0317091.1"/>
    </source>
</evidence>
<evidence type="ECO:0000259" key="4">
    <source>
        <dbReference type="Pfam" id="PF13845"/>
    </source>
</evidence>
<feature type="domain" description="DUF4190" evidence="3">
    <location>
        <begin position="54"/>
        <end position="108"/>
    </location>
</feature>
<dbReference type="EMBL" id="JBHTEB010000001">
    <property type="protein sequence ID" value="MFD0317091.1"/>
    <property type="molecule type" value="Genomic_DNA"/>
</dbReference>
<name>A0ABW2WH39_9ACTN</name>
<organism evidence="5 6">
    <name type="scientific">Streptomyces flavalbus</name>
    <dbReference type="NCBI Taxonomy" id="2665155"/>
    <lineage>
        <taxon>Bacteria</taxon>
        <taxon>Bacillati</taxon>
        <taxon>Actinomycetota</taxon>
        <taxon>Actinomycetes</taxon>
        <taxon>Kitasatosporales</taxon>
        <taxon>Streptomycetaceae</taxon>
        <taxon>Streptomyces</taxon>
    </lineage>
</organism>
<evidence type="ECO:0000256" key="1">
    <source>
        <dbReference type="SAM" id="MobiDB-lite"/>
    </source>
</evidence>
<keyword evidence="2" id="KW-0472">Membrane</keyword>
<keyword evidence="6" id="KW-1185">Reference proteome</keyword>
<gene>
    <name evidence="5" type="ORF">ACFQZ6_23305</name>
</gene>
<protein>
    <submittedName>
        <fullName evidence="5">DUF4190 domain-containing protein</fullName>
    </submittedName>
</protein>
<feature type="compositionally biased region" description="Pro residues" evidence="1">
    <location>
        <begin position="1"/>
        <end position="15"/>
    </location>
</feature>
<dbReference type="Pfam" id="PF13845">
    <property type="entry name" value="Septum_form"/>
    <property type="match status" value="1"/>
</dbReference>
<feature type="domain" description="Septum formation-related" evidence="4">
    <location>
        <begin position="133"/>
        <end position="231"/>
    </location>
</feature>
<keyword evidence="2" id="KW-1133">Transmembrane helix</keyword>
<feature type="region of interest" description="Disordered" evidence="1">
    <location>
        <begin position="1"/>
        <end position="30"/>
    </location>
</feature>
<feature type="transmembrane region" description="Helical" evidence="2">
    <location>
        <begin position="53"/>
        <end position="78"/>
    </location>
</feature>
<sequence>MSIPPPPGPFPPPDPQGQQGQYPAPQPPPPYAHAYPYGFPYQPPAPQPPLNGVAIASLVFGVLCLLPGVGLVLGVVALAQIRRRGERGKALAVTGTALSSAGVLLWALILGTGAATSFWEGVKEGVRDGGSFSLDEGDCFDTPSGSLQGVTYDVDTVPCSGEHDGEVFATITLPDGGYPGDDRLTGIADERCYSLMGDYALDSWAVPDDVDVYYLSPTSQSWRLGDREITCVFGNTDEGGTLTGSLRNDGSDLDADQLAYLEAAHAIDVVLDTEPEEYPEDDLPGNRAWAKEVEEVLGEQTGVLRDHTWRSDTEEPLTALLAELESARGHWRKAGTAADAETYWEHYDEGYGFYDGEATVTAREALGLDTSPPAYLYGEDSGEATGDA</sequence>
<dbReference type="InterPro" id="IPR026004">
    <property type="entry name" value="Septum_form"/>
</dbReference>
<proteinExistence type="predicted"/>